<sequence length="371" mass="42413">MKAKKVFIVPLFFLSVYVFLLYKNVSIPIESISIPSISVIDTKNVSNELYYIIDTLTYNYKQNSTIKKVNPSVDAITPGEARHNYNLKSKGYLFPGLQKVLLFGENICYSGIDTFITMVFSTSTYNDTSQCAVITIPGRTFLDTNLPGNDDVAEFTEGLLKNCKYDNFFSDNYKLMDVYYYLANEGYNLCLPHIRIEDSQPSIDGMVIFKKDKIAKLLDLNESKIMNLLRESDVVGNIYLKDSNTEILDCTLLSKRKVYCDKIGDKYFFTIKLSARGEVYSNSIYDKLSEDQASIDEVERRIEEKLIAKCNGFIHQMQNNYKVDCLNLGKHIIAKEGFNKDDNIDYNELVCNSEIKVVVDLLIETFGRGDF</sequence>
<feature type="domain" description="Spore germination GerAC-like C-terminal" evidence="9">
    <location>
        <begin position="204"/>
        <end position="367"/>
    </location>
</feature>
<dbReference type="InterPro" id="IPR038501">
    <property type="entry name" value="Spore_GerAC_C_sf"/>
</dbReference>
<dbReference type="Proteomes" id="UP000198619">
    <property type="component" value="Unassembled WGS sequence"/>
</dbReference>
<gene>
    <name evidence="11" type="ORF">SAMN04488528_10527</name>
</gene>
<evidence type="ECO:0000256" key="2">
    <source>
        <dbReference type="ARBA" id="ARBA00007886"/>
    </source>
</evidence>
<dbReference type="GO" id="GO:0016020">
    <property type="term" value="C:membrane"/>
    <property type="evidence" value="ECO:0007669"/>
    <property type="project" value="UniProtKB-SubCell"/>
</dbReference>
<dbReference type="STRING" id="84698.SAMN04488528_10527"/>
<evidence type="ECO:0000256" key="5">
    <source>
        <dbReference type="ARBA" id="ARBA00023136"/>
    </source>
</evidence>
<keyword evidence="3" id="KW-0309">Germination</keyword>
<keyword evidence="4" id="KW-0732">Signal</keyword>
<accession>A0A1I1AXC9</accession>
<evidence type="ECO:0000259" key="9">
    <source>
        <dbReference type="Pfam" id="PF05504"/>
    </source>
</evidence>
<reference evidence="11 12" key="1">
    <citation type="submission" date="2016-10" db="EMBL/GenBank/DDBJ databases">
        <authorList>
            <person name="de Groot N.N."/>
        </authorList>
    </citation>
    <scope>NUCLEOTIDE SEQUENCE [LARGE SCALE GENOMIC DNA]</scope>
    <source>
        <strain evidence="11 12">DSM 12271</strain>
    </source>
</reference>
<proteinExistence type="inferred from homology"/>
<keyword evidence="5 8" id="KW-0472">Membrane</keyword>
<evidence type="ECO:0000313" key="11">
    <source>
        <dbReference type="EMBL" id="SFB42745.1"/>
    </source>
</evidence>
<dbReference type="RefSeq" id="WP_090043043.1">
    <property type="nucleotide sequence ID" value="NZ_FOKI01000052.1"/>
</dbReference>
<evidence type="ECO:0000256" key="7">
    <source>
        <dbReference type="ARBA" id="ARBA00023288"/>
    </source>
</evidence>
<evidence type="ECO:0000256" key="4">
    <source>
        <dbReference type="ARBA" id="ARBA00022729"/>
    </source>
</evidence>
<evidence type="ECO:0000259" key="10">
    <source>
        <dbReference type="Pfam" id="PF25198"/>
    </source>
</evidence>
<keyword evidence="8" id="KW-1133">Transmembrane helix</keyword>
<dbReference type="GO" id="GO:0009847">
    <property type="term" value="P:spore germination"/>
    <property type="evidence" value="ECO:0007669"/>
    <property type="project" value="InterPro"/>
</dbReference>
<dbReference type="Pfam" id="PF05504">
    <property type="entry name" value="Spore_GerAC"/>
    <property type="match status" value="1"/>
</dbReference>
<name>A0A1I1AXC9_9CLOT</name>
<organism evidence="11 12">
    <name type="scientific">Clostridium frigidicarnis</name>
    <dbReference type="NCBI Taxonomy" id="84698"/>
    <lineage>
        <taxon>Bacteria</taxon>
        <taxon>Bacillati</taxon>
        <taxon>Bacillota</taxon>
        <taxon>Clostridia</taxon>
        <taxon>Eubacteriales</taxon>
        <taxon>Clostridiaceae</taxon>
        <taxon>Clostridium</taxon>
    </lineage>
</organism>
<feature type="transmembrane region" description="Helical" evidence="8">
    <location>
        <begin position="7"/>
        <end position="25"/>
    </location>
</feature>
<dbReference type="AlphaFoldDB" id="A0A1I1AXC9"/>
<dbReference type="PANTHER" id="PTHR35789">
    <property type="entry name" value="SPORE GERMINATION PROTEIN B3"/>
    <property type="match status" value="1"/>
</dbReference>
<evidence type="ECO:0000313" key="12">
    <source>
        <dbReference type="Proteomes" id="UP000198619"/>
    </source>
</evidence>
<dbReference type="InterPro" id="IPR057336">
    <property type="entry name" value="GerAC_N"/>
</dbReference>
<keyword evidence="6" id="KW-0564">Palmitate</keyword>
<dbReference type="PANTHER" id="PTHR35789:SF1">
    <property type="entry name" value="SPORE GERMINATION PROTEIN B3"/>
    <property type="match status" value="1"/>
</dbReference>
<dbReference type="OrthoDB" id="1949745at2"/>
<keyword evidence="8" id="KW-0812">Transmembrane</keyword>
<dbReference type="EMBL" id="FOKI01000052">
    <property type="protein sequence ID" value="SFB42745.1"/>
    <property type="molecule type" value="Genomic_DNA"/>
</dbReference>
<keyword evidence="12" id="KW-1185">Reference proteome</keyword>
<evidence type="ECO:0000256" key="6">
    <source>
        <dbReference type="ARBA" id="ARBA00023139"/>
    </source>
</evidence>
<comment type="subcellular location">
    <subcellularLocation>
        <location evidence="1">Membrane</location>
        <topology evidence="1">Lipid-anchor</topology>
    </subcellularLocation>
</comment>
<evidence type="ECO:0000256" key="8">
    <source>
        <dbReference type="SAM" id="Phobius"/>
    </source>
</evidence>
<evidence type="ECO:0000256" key="1">
    <source>
        <dbReference type="ARBA" id="ARBA00004635"/>
    </source>
</evidence>
<keyword evidence="7" id="KW-0449">Lipoprotein</keyword>
<dbReference type="InterPro" id="IPR008844">
    <property type="entry name" value="Spore_GerAC-like"/>
</dbReference>
<evidence type="ECO:0000256" key="3">
    <source>
        <dbReference type="ARBA" id="ARBA00022544"/>
    </source>
</evidence>
<feature type="domain" description="Spore germination protein N-terminal" evidence="10">
    <location>
        <begin position="28"/>
        <end position="196"/>
    </location>
</feature>
<dbReference type="Gene3D" id="3.30.300.210">
    <property type="entry name" value="Nutrient germinant receptor protein C, domain 3"/>
    <property type="match status" value="1"/>
</dbReference>
<protein>
    <submittedName>
        <fullName evidence="11">Spore germination B3/ GerAC like, C-terminal</fullName>
    </submittedName>
</protein>
<dbReference type="Pfam" id="PF25198">
    <property type="entry name" value="Spore_GerAC_N"/>
    <property type="match status" value="1"/>
</dbReference>
<dbReference type="InterPro" id="IPR046953">
    <property type="entry name" value="Spore_GerAC-like_C"/>
</dbReference>
<comment type="similarity">
    <text evidence="2">Belongs to the GerABKC lipoprotein family.</text>
</comment>